<organism evidence="8 9">
    <name type="scientific">Ileibacterium valens</name>
    <dbReference type="NCBI Taxonomy" id="1862668"/>
    <lineage>
        <taxon>Bacteria</taxon>
        <taxon>Bacillati</taxon>
        <taxon>Bacillota</taxon>
        <taxon>Erysipelotrichia</taxon>
        <taxon>Erysipelotrichales</taxon>
        <taxon>Erysipelotrichaceae</taxon>
        <taxon>Ileibacterium</taxon>
    </lineage>
</organism>
<keyword evidence="2 7" id="KW-0699">rRNA-binding</keyword>
<dbReference type="Gene3D" id="4.10.830.30">
    <property type="entry name" value="Ribosomal protein L31"/>
    <property type="match status" value="1"/>
</dbReference>
<dbReference type="Proteomes" id="UP000186341">
    <property type="component" value="Unassembled WGS sequence"/>
</dbReference>
<dbReference type="InterPro" id="IPR027491">
    <property type="entry name" value="Ribosomal_bL31_A"/>
</dbReference>
<dbReference type="AlphaFoldDB" id="A0A1U7NDH8"/>
<evidence type="ECO:0000256" key="7">
    <source>
        <dbReference type="HAMAP-Rule" id="MF_00501"/>
    </source>
</evidence>
<dbReference type="EMBL" id="MPJW01000221">
    <property type="protein sequence ID" value="OLU37139.1"/>
    <property type="molecule type" value="Genomic_DNA"/>
</dbReference>
<dbReference type="GO" id="GO:0003735">
    <property type="term" value="F:structural constituent of ribosome"/>
    <property type="evidence" value="ECO:0007669"/>
    <property type="project" value="InterPro"/>
</dbReference>
<dbReference type="SUPFAM" id="SSF143800">
    <property type="entry name" value="L28p-like"/>
    <property type="match status" value="1"/>
</dbReference>
<dbReference type="NCBIfam" id="NF001809">
    <property type="entry name" value="PRK00528.1"/>
    <property type="match status" value="1"/>
</dbReference>
<evidence type="ECO:0000256" key="5">
    <source>
        <dbReference type="ARBA" id="ARBA00023274"/>
    </source>
</evidence>
<comment type="function">
    <text evidence="7">Binds the 23S rRNA.</text>
</comment>
<dbReference type="InterPro" id="IPR034704">
    <property type="entry name" value="Ribosomal_bL28/bL31-like_sf"/>
</dbReference>
<dbReference type="PANTHER" id="PTHR33280:SF1">
    <property type="entry name" value="LARGE RIBOSOMAL SUBUNIT PROTEIN BL31C"/>
    <property type="match status" value="1"/>
</dbReference>
<dbReference type="NCBIfam" id="TIGR00105">
    <property type="entry name" value="L31"/>
    <property type="match status" value="1"/>
</dbReference>
<dbReference type="RefSeq" id="WP_075820841.1">
    <property type="nucleotide sequence ID" value="NZ_CAJUTZ010000133.1"/>
</dbReference>
<keyword evidence="4 7" id="KW-0689">Ribosomal protein</keyword>
<comment type="caution">
    <text evidence="7">Lacks conserved residue(s) required for the propagation of feature annotation.</text>
</comment>
<reference evidence="8 9" key="1">
    <citation type="submission" date="2016-11" db="EMBL/GenBank/DDBJ databases">
        <title>Description of two novel members of the family Erysipelotrichaceae: Ileibacterium lipovorans gen. nov., sp. nov. and Dubosiella newyorkensis, gen. nov., sp. nov.</title>
        <authorList>
            <person name="Cox L.M."/>
            <person name="Sohn J."/>
            <person name="Tyrrell K.L."/>
            <person name="Citron D.M."/>
            <person name="Lawson P.A."/>
            <person name="Patel N.B."/>
            <person name="Iizumi T."/>
            <person name="Perez-Perez G.I."/>
            <person name="Goldstein E.J."/>
            <person name="Blaser M.J."/>
        </authorList>
    </citation>
    <scope>NUCLEOTIDE SEQUENCE [LARGE SCALE GENOMIC DNA]</scope>
    <source>
        <strain evidence="8 9">NYU-BL-A3</strain>
    </source>
</reference>
<comment type="similarity">
    <text evidence="1 7">Belongs to the bacterial ribosomal protein bL31 family. Type A subfamily.</text>
</comment>
<dbReference type="PROSITE" id="PS01143">
    <property type="entry name" value="RIBOSOMAL_L31"/>
    <property type="match status" value="1"/>
</dbReference>
<dbReference type="PRINTS" id="PR01249">
    <property type="entry name" value="RIBOSOMALL31"/>
</dbReference>
<dbReference type="Pfam" id="PF01197">
    <property type="entry name" value="Ribosomal_L31"/>
    <property type="match status" value="1"/>
</dbReference>
<sequence length="73" mass="8241">MKKGIHPNYHTVKVVCSSCGNTFESGSTIKGDTLRVDTCSNCHPFFTGRQRFAAAQGRIEKFNRKYGRKDDNK</sequence>
<dbReference type="NCBIfam" id="NF000612">
    <property type="entry name" value="PRK00019.1"/>
    <property type="match status" value="1"/>
</dbReference>
<comment type="subunit">
    <text evidence="7">Part of the 50S ribosomal subunit.</text>
</comment>
<protein>
    <recommendedName>
        <fullName evidence="6 7">Large ribosomal subunit protein bL31</fullName>
    </recommendedName>
</protein>
<evidence type="ECO:0000256" key="2">
    <source>
        <dbReference type="ARBA" id="ARBA00022730"/>
    </source>
</evidence>
<accession>A0A1U7NDH8</accession>
<name>A0A1U7NDH8_9FIRM</name>
<comment type="caution">
    <text evidence="8">The sequence shown here is derived from an EMBL/GenBank/DDBJ whole genome shotgun (WGS) entry which is preliminary data.</text>
</comment>
<dbReference type="OrthoDB" id="9803251at2"/>
<gene>
    <name evidence="7" type="primary">rpmE</name>
    <name evidence="8" type="ORF">BO222_10980</name>
</gene>
<evidence type="ECO:0000256" key="3">
    <source>
        <dbReference type="ARBA" id="ARBA00022884"/>
    </source>
</evidence>
<dbReference type="GeneID" id="82203665"/>
<keyword evidence="5 7" id="KW-0687">Ribonucleoprotein</keyword>
<keyword evidence="3 7" id="KW-0694">RNA-binding</keyword>
<evidence type="ECO:0000256" key="1">
    <source>
        <dbReference type="ARBA" id="ARBA00009296"/>
    </source>
</evidence>
<dbReference type="InterPro" id="IPR042105">
    <property type="entry name" value="Ribosomal_bL31_sf"/>
</dbReference>
<dbReference type="InterPro" id="IPR002150">
    <property type="entry name" value="Ribosomal_bL31"/>
</dbReference>
<evidence type="ECO:0000313" key="8">
    <source>
        <dbReference type="EMBL" id="OLU37139.1"/>
    </source>
</evidence>
<evidence type="ECO:0000256" key="4">
    <source>
        <dbReference type="ARBA" id="ARBA00022980"/>
    </source>
</evidence>
<proteinExistence type="inferred from homology"/>
<evidence type="ECO:0000313" key="9">
    <source>
        <dbReference type="Proteomes" id="UP000186341"/>
    </source>
</evidence>
<dbReference type="GO" id="GO:0019843">
    <property type="term" value="F:rRNA binding"/>
    <property type="evidence" value="ECO:0007669"/>
    <property type="project" value="UniProtKB-KW"/>
</dbReference>
<evidence type="ECO:0000256" key="6">
    <source>
        <dbReference type="ARBA" id="ARBA00035687"/>
    </source>
</evidence>
<dbReference type="PANTHER" id="PTHR33280">
    <property type="entry name" value="50S RIBOSOMAL PROTEIN L31, CHLOROPLASTIC"/>
    <property type="match status" value="1"/>
</dbReference>
<dbReference type="HAMAP" id="MF_00501">
    <property type="entry name" value="Ribosomal_bL31_1"/>
    <property type="match status" value="1"/>
</dbReference>
<dbReference type="GO" id="GO:0005840">
    <property type="term" value="C:ribosome"/>
    <property type="evidence" value="ECO:0007669"/>
    <property type="project" value="UniProtKB-KW"/>
</dbReference>
<dbReference type="GO" id="GO:0006412">
    <property type="term" value="P:translation"/>
    <property type="evidence" value="ECO:0007669"/>
    <property type="project" value="UniProtKB-UniRule"/>
</dbReference>
<keyword evidence="9" id="KW-1185">Reference proteome</keyword>
<dbReference type="GO" id="GO:1990904">
    <property type="term" value="C:ribonucleoprotein complex"/>
    <property type="evidence" value="ECO:0007669"/>
    <property type="project" value="UniProtKB-KW"/>
</dbReference>